<dbReference type="PROSITE" id="PS51000">
    <property type="entry name" value="HTH_DEOR_2"/>
    <property type="match status" value="1"/>
</dbReference>
<dbReference type="PROSITE" id="PS50987">
    <property type="entry name" value="HTH_ARSR_2"/>
    <property type="match status" value="1"/>
</dbReference>
<evidence type="ECO:0000259" key="5">
    <source>
        <dbReference type="PROSITE" id="PS51000"/>
    </source>
</evidence>
<dbReference type="SMART" id="SM01134">
    <property type="entry name" value="DeoRC"/>
    <property type="match status" value="1"/>
</dbReference>
<evidence type="ECO:0000256" key="1">
    <source>
        <dbReference type="ARBA" id="ARBA00023015"/>
    </source>
</evidence>
<evidence type="ECO:0000256" key="3">
    <source>
        <dbReference type="ARBA" id="ARBA00023163"/>
    </source>
</evidence>
<proteinExistence type="predicted"/>
<feature type="domain" description="HTH deoR-type" evidence="5">
    <location>
        <begin position="3"/>
        <end position="58"/>
    </location>
</feature>
<evidence type="ECO:0000313" key="6">
    <source>
        <dbReference type="EMBL" id="CAG9707268.1"/>
    </source>
</evidence>
<dbReference type="EMBL" id="PDCJ01000001">
    <property type="protein sequence ID" value="PEG31379.1"/>
    <property type="molecule type" value="Genomic_DNA"/>
</dbReference>
<reference evidence="6" key="3">
    <citation type="submission" date="2021-10" db="EMBL/GenBank/DDBJ databases">
        <authorList>
            <person name="Mesa V."/>
        </authorList>
    </citation>
    <scope>NUCLEOTIDE SEQUENCE</scope>
    <source>
        <strain evidence="6">CC3_PB</strain>
    </source>
</reference>
<accession>A0A2A7MIG4</accession>
<dbReference type="Gene3D" id="3.40.50.1360">
    <property type="match status" value="1"/>
</dbReference>
<name>A0A2A7MIG4_9CLOT</name>
<evidence type="ECO:0000313" key="7">
    <source>
        <dbReference type="EMBL" id="PEG31379.1"/>
    </source>
</evidence>
<dbReference type="RefSeq" id="WP_058295537.1">
    <property type="nucleotide sequence ID" value="NZ_CAKJVD010000041.1"/>
</dbReference>
<keyword evidence="9" id="KW-1185">Reference proteome</keyword>
<keyword evidence="2" id="KW-0238">DNA-binding</keyword>
<dbReference type="Proteomes" id="UP000431451">
    <property type="component" value="Unassembled WGS sequence"/>
</dbReference>
<dbReference type="GO" id="GO:0003700">
    <property type="term" value="F:DNA-binding transcription factor activity"/>
    <property type="evidence" value="ECO:0007669"/>
    <property type="project" value="InterPro"/>
</dbReference>
<dbReference type="OrthoDB" id="9797223at2"/>
<evidence type="ECO:0000313" key="10">
    <source>
        <dbReference type="Proteomes" id="UP000431451"/>
    </source>
</evidence>
<evidence type="ECO:0000313" key="9">
    <source>
        <dbReference type="Proteomes" id="UP000220840"/>
    </source>
</evidence>
<dbReference type="Proteomes" id="UP000789738">
    <property type="component" value="Unassembled WGS sequence"/>
</dbReference>
<dbReference type="InterPro" id="IPR014036">
    <property type="entry name" value="DeoR-like_C"/>
</dbReference>
<sequence length="253" mass="28630">MLAIERRNEILSKLREEKKVLVGDLSKYYKVTEETIRRDLDLLEQKGLAKKTYGGAVLVDDLKEDLPYNVRKQTNIKQKKIIAELVSDMIQDGEHIMLDASSTALYIAKSIRDKENITIITNSLEVMIELADKKGWRVLSTGGLMKEGALALIGPQTEKMIDNFHVDKAIISCKGIDKNIGITDSNEADVEIKKHMINAAKEVILVVDSAKFDKISFIKMENFSNIDYIATDTNPSEEWHDTFERNGVKLKTK</sequence>
<dbReference type="SMART" id="SM00420">
    <property type="entry name" value="HTH_DEOR"/>
    <property type="match status" value="1"/>
</dbReference>
<dbReference type="Proteomes" id="UP000220840">
    <property type="component" value="Unassembled WGS sequence"/>
</dbReference>
<dbReference type="InterPro" id="IPR018356">
    <property type="entry name" value="Tscrpt_reg_HTH_DeoR_CS"/>
</dbReference>
<evidence type="ECO:0000259" key="4">
    <source>
        <dbReference type="PROSITE" id="PS50987"/>
    </source>
</evidence>
<keyword evidence="1" id="KW-0805">Transcription regulation</keyword>
<dbReference type="InterPro" id="IPR050313">
    <property type="entry name" value="Carb_Metab_HTH_regulators"/>
</dbReference>
<feature type="domain" description="HTH arsR-type" evidence="4">
    <location>
        <begin position="1"/>
        <end position="97"/>
    </location>
</feature>
<dbReference type="GeneID" id="68877819"/>
<dbReference type="PANTHER" id="PTHR30363">
    <property type="entry name" value="HTH-TYPE TRANSCRIPTIONAL REGULATOR SRLR-RELATED"/>
    <property type="match status" value="1"/>
</dbReference>
<dbReference type="InterPro" id="IPR036390">
    <property type="entry name" value="WH_DNA-bd_sf"/>
</dbReference>
<dbReference type="AlphaFoldDB" id="A0A2A7MIG4"/>
<organism evidence="7 9">
    <name type="scientific">Clostridium neonatale</name>
    <dbReference type="NCBI Taxonomy" id="137838"/>
    <lineage>
        <taxon>Bacteria</taxon>
        <taxon>Bacillati</taxon>
        <taxon>Bacillota</taxon>
        <taxon>Clostridia</taxon>
        <taxon>Eubacteriales</taxon>
        <taxon>Clostridiaceae</taxon>
        <taxon>Clostridium</taxon>
    </lineage>
</organism>
<dbReference type="Pfam" id="PF00455">
    <property type="entry name" value="DeoRC"/>
    <property type="match status" value="1"/>
</dbReference>
<dbReference type="Gene3D" id="1.10.10.10">
    <property type="entry name" value="Winged helix-like DNA-binding domain superfamily/Winged helix DNA-binding domain"/>
    <property type="match status" value="1"/>
</dbReference>
<dbReference type="SUPFAM" id="SSF46785">
    <property type="entry name" value="Winged helix' DNA-binding domain"/>
    <property type="match status" value="1"/>
</dbReference>
<dbReference type="PANTHER" id="PTHR30363:SF44">
    <property type="entry name" value="AGA OPERON TRANSCRIPTIONAL REPRESSOR-RELATED"/>
    <property type="match status" value="1"/>
</dbReference>
<dbReference type="InterPro" id="IPR036388">
    <property type="entry name" value="WH-like_DNA-bd_sf"/>
</dbReference>
<dbReference type="STRING" id="137838.GCA_001458595_02794"/>
<dbReference type="EMBL" id="CAKJVE010000004">
    <property type="protein sequence ID" value="CAG9707268.1"/>
    <property type="molecule type" value="Genomic_DNA"/>
</dbReference>
<keyword evidence="3" id="KW-0804">Transcription</keyword>
<dbReference type="Pfam" id="PF08220">
    <property type="entry name" value="HTH_DeoR"/>
    <property type="match status" value="1"/>
</dbReference>
<dbReference type="PRINTS" id="PR00037">
    <property type="entry name" value="HTHLACR"/>
</dbReference>
<dbReference type="GO" id="GO:0003677">
    <property type="term" value="F:DNA binding"/>
    <property type="evidence" value="ECO:0007669"/>
    <property type="project" value="UniProtKB-KW"/>
</dbReference>
<dbReference type="PROSITE" id="PS00894">
    <property type="entry name" value="HTH_DEOR_1"/>
    <property type="match status" value="1"/>
</dbReference>
<dbReference type="InterPro" id="IPR001034">
    <property type="entry name" value="DeoR_HTH"/>
</dbReference>
<protein>
    <submittedName>
        <fullName evidence="7">DeoR/GlpR transcriptional regulator</fullName>
    </submittedName>
    <submittedName>
        <fullName evidence="8">Glucitol operon repressor</fullName>
    </submittedName>
    <submittedName>
        <fullName evidence="6">Transcriptional regulator EutR</fullName>
    </submittedName>
</protein>
<dbReference type="EMBL" id="UWJD01000002">
    <property type="protein sequence ID" value="VCT84820.1"/>
    <property type="molecule type" value="Genomic_DNA"/>
</dbReference>
<dbReference type="InterPro" id="IPR001845">
    <property type="entry name" value="HTH_ArsR_DNA-bd_dom"/>
</dbReference>
<dbReference type="InterPro" id="IPR037171">
    <property type="entry name" value="NagB/RpiA_transferase-like"/>
</dbReference>
<reference evidence="7 9" key="1">
    <citation type="submission" date="2017-10" db="EMBL/GenBank/DDBJ databases">
        <title>Effective Description of Clostridium neonatale sp. nov. linked to necrotizing enterocolitis in neonates and a clarification of species assignable to the genus Clostridium (Prazmowski 1880) emend. Lawson and Rainey 2016.</title>
        <authorList>
            <person name="Bernard K."/>
            <person name="Burdz T."/>
            <person name="Wiebe D."/>
            <person name="Balcewich B."/>
            <person name="Alfa M."/>
            <person name="Bernier A.-M."/>
        </authorList>
    </citation>
    <scope>NUCLEOTIDE SEQUENCE [LARGE SCALE GENOMIC DNA]</scope>
    <source>
        <strain evidence="7 9">LCDC99A005</strain>
    </source>
</reference>
<dbReference type="SUPFAM" id="SSF100950">
    <property type="entry name" value="NagB/RpiA/CoA transferase-like"/>
    <property type="match status" value="1"/>
</dbReference>
<reference evidence="8 10" key="2">
    <citation type="submission" date="2018-06" db="EMBL/GenBank/DDBJ databases">
        <authorList>
            <consortium name="IHU Genomes"/>
        </authorList>
    </citation>
    <scope>NUCLEOTIDE SEQUENCE [LARGE SCALE GENOMIC DNA]</scope>
    <source>
        <strain evidence="8 10">NEC25</strain>
    </source>
</reference>
<gene>
    <name evidence="8" type="primary">srlR_2</name>
    <name evidence="6" type="ORF">CNEO_42931</name>
    <name evidence="8" type="ORF">CNEONATNEC25_02421</name>
    <name evidence="7" type="ORF">CQ394_06625</name>
</gene>
<evidence type="ECO:0000256" key="2">
    <source>
        <dbReference type="ARBA" id="ARBA00023125"/>
    </source>
</evidence>
<evidence type="ECO:0000313" key="8">
    <source>
        <dbReference type="EMBL" id="VCT84820.1"/>
    </source>
</evidence>